<dbReference type="AlphaFoldDB" id="A0A2M4DCS2"/>
<evidence type="ECO:0000313" key="2">
    <source>
        <dbReference type="EMBL" id="MBW75367.1"/>
    </source>
</evidence>
<sequence length="76" mass="8903">MISFIFNKNALLCMLLWIQMTNISQTLHAHAHDPVRSLLRDKIFGKYSLKHQAMLRFSKHRCDFHSIQHADPSKLA</sequence>
<dbReference type="EMBL" id="GGFL01011189">
    <property type="protein sequence ID" value="MBW75367.1"/>
    <property type="molecule type" value="Transcribed_RNA"/>
</dbReference>
<feature type="chain" id="PRO_5014759915" evidence="1">
    <location>
        <begin position="27"/>
        <end position="76"/>
    </location>
</feature>
<reference evidence="2" key="1">
    <citation type="submission" date="2018-01" db="EMBL/GenBank/DDBJ databases">
        <title>An insight into the sialome of Amazonian anophelines.</title>
        <authorList>
            <person name="Ribeiro J.M."/>
            <person name="Scarpassa V."/>
            <person name="Calvo E."/>
        </authorList>
    </citation>
    <scope>NUCLEOTIDE SEQUENCE</scope>
</reference>
<protein>
    <submittedName>
        <fullName evidence="2">Putative secreted protein</fullName>
    </submittedName>
</protein>
<name>A0A2M4DCS2_ANODA</name>
<feature type="signal peptide" evidence="1">
    <location>
        <begin position="1"/>
        <end position="26"/>
    </location>
</feature>
<proteinExistence type="predicted"/>
<organism evidence="2">
    <name type="scientific">Anopheles darlingi</name>
    <name type="common">Mosquito</name>
    <dbReference type="NCBI Taxonomy" id="43151"/>
    <lineage>
        <taxon>Eukaryota</taxon>
        <taxon>Metazoa</taxon>
        <taxon>Ecdysozoa</taxon>
        <taxon>Arthropoda</taxon>
        <taxon>Hexapoda</taxon>
        <taxon>Insecta</taxon>
        <taxon>Pterygota</taxon>
        <taxon>Neoptera</taxon>
        <taxon>Endopterygota</taxon>
        <taxon>Diptera</taxon>
        <taxon>Nematocera</taxon>
        <taxon>Culicoidea</taxon>
        <taxon>Culicidae</taxon>
        <taxon>Anophelinae</taxon>
        <taxon>Anopheles</taxon>
    </lineage>
</organism>
<keyword evidence="1" id="KW-0732">Signal</keyword>
<evidence type="ECO:0000256" key="1">
    <source>
        <dbReference type="SAM" id="SignalP"/>
    </source>
</evidence>
<accession>A0A2M4DCS2</accession>